<proteinExistence type="inferred from homology"/>
<evidence type="ECO:0000313" key="9">
    <source>
        <dbReference type="EMBL" id="KAF2457830.1"/>
    </source>
</evidence>
<dbReference type="Gene3D" id="3.30.420.40">
    <property type="match status" value="2"/>
</dbReference>
<dbReference type="GO" id="GO:0005634">
    <property type="term" value="C:nucleus"/>
    <property type="evidence" value="ECO:0007669"/>
    <property type="project" value="UniProtKB-ARBA"/>
</dbReference>
<evidence type="ECO:0000313" key="10">
    <source>
        <dbReference type="Proteomes" id="UP000799766"/>
    </source>
</evidence>
<feature type="region of interest" description="Disordered" evidence="8">
    <location>
        <begin position="285"/>
        <end position="309"/>
    </location>
</feature>
<comment type="similarity">
    <text evidence="2">Belongs to the actin family. ARP6 subfamily.</text>
</comment>
<dbReference type="OrthoDB" id="6220758at2759"/>
<gene>
    <name evidence="9" type="ORF">BDY21DRAFT_285068</name>
</gene>
<evidence type="ECO:0000256" key="4">
    <source>
        <dbReference type="ARBA" id="ARBA00022490"/>
    </source>
</evidence>
<dbReference type="FunFam" id="3.30.420.40:FF:000058">
    <property type="entry name" value="Putative actin-related protein 5"/>
    <property type="match status" value="1"/>
</dbReference>
<dbReference type="PANTHER" id="PTHR11937">
    <property type="entry name" value="ACTIN"/>
    <property type="match status" value="1"/>
</dbReference>
<dbReference type="CDD" id="cd10210">
    <property type="entry name" value="ASKHA_NBD_Arp6"/>
    <property type="match status" value="1"/>
</dbReference>
<dbReference type="FunFam" id="3.90.640.10:FF:000014">
    <property type="entry name" value="Putative actin-related protein 6"/>
    <property type="match status" value="1"/>
</dbReference>
<accession>A0A6A6P1F4</accession>
<dbReference type="InterPro" id="IPR004000">
    <property type="entry name" value="Actin"/>
</dbReference>
<evidence type="ECO:0000256" key="3">
    <source>
        <dbReference type="ARBA" id="ARBA00018633"/>
    </source>
</evidence>
<name>A0A6A6P1F4_9PEZI</name>
<dbReference type="Gene3D" id="2.30.36.70">
    <property type="entry name" value="Actin, Chain A, domain 2"/>
    <property type="match status" value="1"/>
</dbReference>
<sequence length="446" mass="50140">MPKQAKRASRGLPSTTFVLDNGAYTMKAGVPGSSLDPPTCRIVPNCIARSREKRIYIGAELDSCEDFGEMIFRRPVEKGFLVNWEGEKCIWDRTFFDTKLISRKVSPSESTLILTEAPNCPHQLQLNTDQIVFEEYKFGGYYRCIGSSLNAYNDLTSLFKEPQSKPSDAVAPAECLLVIDSGYSHTTITPLLNGRPVQHAIRRLDIGGKLLTNYLKELISLRHYGMMDETHLVNEIKEDACFVTSNFSRDLERTWKGGLRDHREVDTSMVVDYVLPDYTTRRRGFVRPHDPSHSAKMRRLGAGGPHDGPREDVVPLGNERFVVPELLFNPADIGMQEAGIVGMVFESLSQIPPSLWQAMLGNVLIVGGNTKIQGFTDRFRRELREIAPSQYVVRVAVPDDPIKSSWLGGARLASSRENLEALAVTRQEYEEHGPHLLSQKFSNRIK</sequence>
<dbReference type="SUPFAM" id="SSF53067">
    <property type="entry name" value="Actin-like ATPase domain"/>
    <property type="match status" value="2"/>
</dbReference>
<comment type="subunit">
    <text evidence="6">Component of the SWR1 chromatin remodeling complex.</text>
</comment>
<evidence type="ECO:0000256" key="1">
    <source>
        <dbReference type="ARBA" id="ARBA00004496"/>
    </source>
</evidence>
<evidence type="ECO:0000256" key="6">
    <source>
        <dbReference type="ARBA" id="ARBA00063309"/>
    </source>
</evidence>
<dbReference type="Gene3D" id="3.90.640.10">
    <property type="entry name" value="Actin, Chain A, domain 4"/>
    <property type="match status" value="1"/>
</dbReference>
<dbReference type="AlphaFoldDB" id="A0A6A6P1F4"/>
<organism evidence="9 10">
    <name type="scientific">Lineolata rhizophorae</name>
    <dbReference type="NCBI Taxonomy" id="578093"/>
    <lineage>
        <taxon>Eukaryota</taxon>
        <taxon>Fungi</taxon>
        <taxon>Dikarya</taxon>
        <taxon>Ascomycota</taxon>
        <taxon>Pezizomycotina</taxon>
        <taxon>Dothideomycetes</taxon>
        <taxon>Dothideomycetes incertae sedis</taxon>
        <taxon>Lineolatales</taxon>
        <taxon>Lineolataceae</taxon>
        <taxon>Lineolata</taxon>
    </lineage>
</organism>
<dbReference type="Pfam" id="PF00022">
    <property type="entry name" value="Actin"/>
    <property type="match status" value="1"/>
</dbReference>
<evidence type="ECO:0000256" key="7">
    <source>
        <dbReference type="ARBA" id="ARBA00073820"/>
    </source>
</evidence>
<evidence type="ECO:0000256" key="8">
    <source>
        <dbReference type="SAM" id="MobiDB-lite"/>
    </source>
</evidence>
<protein>
    <recommendedName>
        <fullName evidence="3">Actin-like protein ARP6</fullName>
    </recommendedName>
    <alternativeName>
        <fullName evidence="7">Actin-like protein arp6</fullName>
    </alternativeName>
</protein>
<evidence type="ECO:0000256" key="2">
    <source>
        <dbReference type="ARBA" id="ARBA00005665"/>
    </source>
</evidence>
<dbReference type="EMBL" id="MU001679">
    <property type="protein sequence ID" value="KAF2457830.1"/>
    <property type="molecule type" value="Genomic_DNA"/>
</dbReference>
<comment type="subcellular location">
    <subcellularLocation>
        <location evidence="1">Cytoplasm</location>
    </subcellularLocation>
</comment>
<keyword evidence="10" id="KW-1185">Reference proteome</keyword>
<dbReference type="SMART" id="SM00268">
    <property type="entry name" value="ACTIN"/>
    <property type="match status" value="1"/>
</dbReference>
<comment type="function">
    <text evidence="5">Component of the SWR1 complex which mediates the ATP-dependent exchange of histone H2A for the H2A variant HZT1 leading to transcriptional regulation of selected genes by chromatin remodeling. Involved in chromosome stability.</text>
</comment>
<dbReference type="GO" id="GO:0005737">
    <property type="term" value="C:cytoplasm"/>
    <property type="evidence" value="ECO:0007669"/>
    <property type="project" value="UniProtKB-SubCell"/>
</dbReference>
<evidence type="ECO:0000256" key="5">
    <source>
        <dbReference type="ARBA" id="ARBA00025222"/>
    </source>
</evidence>
<dbReference type="InterPro" id="IPR043129">
    <property type="entry name" value="ATPase_NBD"/>
</dbReference>
<keyword evidence="4" id="KW-0963">Cytoplasm</keyword>
<reference evidence="9" key="1">
    <citation type="journal article" date="2020" name="Stud. Mycol.">
        <title>101 Dothideomycetes genomes: a test case for predicting lifestyles and emergence of pathogens.</title>
        <authorList>
            <person name="Haridas S."/>
            <person name="Albert R."/>
            <person name="Binder M."/>
            <person name="Bloem J."/>
            <person name="Labutti K."/>
            <person name="Salamov A."/>
            <person name="Andreopoulos B."/>
            <person name="Baker S."/>
            <person name="Barry K."/>
            <person name="Bills G."/>
            <person name="Bluhm B."/>
            <person name="Cannon C."/>
            <person name="Castanera R."/>
            <person name="Culley D."/>
            <person name="Daum C."/>
            <person name="Ezra D."/>
            <person name="Gonzalez J."/>
            <person name="Henrissat B."/>
            <person name="Kuo A."/>
            <person name="Liang C."/>
            <person name="Lipzen A."/>
            <person name="Lutzoni F."/>
            <person name="Magnuson J."/>
            <person name="Mondo S."/>
            <person name="Nolan M."/>
            <person name="Ohm R."/>
            <person name="Pangilinan J."/>
            <person name="Park H.-J."/>
            <person name="Ramirez L."/>
            <person name="Alfaro M."/>
            <person name="Sun H."/>
            <person name="Tritt A."/>
            <person name="Yoshinaga Y."/>
            <person name="Zwiers L.-H."/>
            <person name="Turgeon B."/>
            <person name="Goodwin S."/>
            <person name="Spatafora J."/>
            <person name="Crous P."/>
            <person name="Grigoriev I."/>
        </authorList>
    </citation>
    <scope>NUCLEOTIDE SEQUENCE</scope>
    <source>
        <strain evidence="9">ATCC 16933</strain>
    </source>
</reference>
<dbReference type="Proteomes" id="UP000799766">
    <property type="component" value="Unassembled WGS sequence"/>
</dbReference>